<evidence type="ECO:0000256" key="11">
    <source>
        <dbReference type="SAM" id="MobiDB-lite"/>
    </source>
</evidence>
<dbReference type="InterPro" id="IPR011011">
    <property type="entry name" value="Znf_FYVE_PHD"/>
</dbReference>
<dbReference type="InterPro" id="IPR013083">
    <property type="entry name" value="Znf_RING/FYVE/PHD"/>
</dbReference>
<comment type="similarity">
    <text evidence="1">Belongs to the protein-tyrosine phosphatase family. Non-receptor class myotubularin subfamily.</text>
</comment>
<evidence type="ECO:0000256" key="4">
    <source>
        <dbReference type="ARBA" id="ARBA00022771"/>
    </source>
</evidence>
<dbReference type="SUPFAM" id="SSF50729">
    <property type="entry name" value="PH domain-like"/>
    <property type="match status" value="1"/>
</dbReference>
<dbReference type="GO" id="GO:0008270">
    <property type="term" value="F:zinc ion binding"/>
    <property type="evidence" value="ECO:0007669"/>
    <property type="project" value="UniProtKB-KW"/>
</dbReference>
<keyword evidence="3" id="KW-0479">Metal-binding</keyword>
<dbReference type="SUPFAM" id="SSF52799">
    <property type="entry name" value="(Phosphotyrosine protein) phosphatases II"/>
    <property type="match status" value="1"/>
</dbReference>
<dbReference type="EC" id="3.1.3.95" evidence="2"/>
<evidence type="ECO:0000256" key="8">
    <source>
        <dbReference type="PIRSR" id="PIRSR630564-1"/>
    </source>
</evidence>
<feature type="compositionally biased region" description="Low complexity" evidence="11">
    <location>
        <begin position="804"/>
        <end position="815"/>
    </location>
</feature>
<feature type="compositionally biased region" description="Basic and acidic residues" evidence="11">
    <location>
        <begin position="686"/>
        <end position="721"/>
    </location>
</feature>
<evidence type="ECO:0000256" key="6">
    <source>
        <dbReference type="ARBA" id="ARBA00022833"/>
    </source>
</evidence>
<keyword evidence="4" id="KW-0863">Zinc-finger</keyword>
<dbReference type="InterPro" id="IPR003595">
    <property type="entry name" value="Tyr_Pase_cat"/>
</dbReference>
<feature type="domain" description="Myotubularin phosphatase" evidence="12">
    <location>
        <begin position="222"/>
        <end position="646"/>
    </location>
</feature>
<dbReference type="PANTHER" id="PTHR10807:SF66">
    <property type="entry name" value="MYOTUBULARIN-RELATED PROTEIN 3"/>
    <property type="match status" value="1"/>
</dbReference>
<evidence type="ECO:0000256" key="3">
    <source>
        <dbReference type="ARBA" id="ARBA00022723"/>
    </source>
</evidence>
<feature type="region of interest" description="Disordered" evidence="11">
    <location>
        <begin position="686"/>
        <end position="864"/>
    </location>
</feature>
<name>V8NMP9_OPHHA</name>
<evidence type="ECO:0000313" key="14">
    <source>
        <dbReference type="Proteomes" id="UP000018936"/>
    </source>
</evidence>
<feature type="coiled-coil region" evidence="10">
    <location>
        <begin position="1017"/>
        <end position="1044"/>
    </location>
</feature>
<evidence type="ECO:0000256" key="5">
    <source>
        <dbReference type="ARBA" id="ARBA00022801"/>
    </source>
</evidence>
<dbReference type="GO" id="GO:0016020">
    <property type="term" value="C:membrane"/>
    <property type="evidence" value="ECO:0007669"/>
    <property type="project" value="TreeGrafter"/>
</dbReference>
<dbReference type="PROSITE" id="PS00383">
    <property type="entry name" value="TYR_PHOSPHATASE_1"/>
    <property type="match status" value="1"/>
</dbReference>
<dbReference type="PROSITE" id="PS51339">
    <property type="entry name" value="PPASE_MYOTUBULARIN"/>
    <property type="match status" value="1"/>
</dbReference>
<dbReference type="InterPro" id="IPR016130">
    <property type="entry name" value="Tyr_Pase_AS"/>
</dbReference>
<evidence type="ECO:0000256" key="10">
    <source>
        <dbReference type="SAM" id="Coils"/>
    </source>
</evidence>
<dbReference type="Pfam" id="PF01363">
    <property type="entry name" value="FYVE"/>
    <property type="match status" value="1"/>
</dbReference>
<proteinExistence type="inferred from homology"/>
<protein>
    <recommendedName>
        <fullName evidence="2">phosphatidylinositol-3,5-bisphosphate 3-phosphatase</fullName>
        <ecNumber evidence="2">3.1.3.95</ecNumber>
    </recommendedName>
</protein>
<dbReference type="Pfam" id="PF06602">
    <property type="entry name" value="Myotub-related"/>
    <property type="match status" value="1"/>
</dbReference>
<dbReference type="InterPro" id="IPR010569">
    <property type="entry name" value="Myotubularin-like_Pase_dom"/>
</dbReference>
<dbReference type="AlphaFoldDB" id="V8NMP9"/>
<gene>
    <name evidence="13" type="primary">MTMR3</name>
    <name evidence="13" type="ORF">L345_11305</name>
</gene>
<evidence type="ECO:0000256" key="7">
    <source>
        <dbReference type="ARBA" id="ARBA00023098"/>
    </source>
</evidence>
<keyword evidence="10" id="KW-0175">Coiled coil</keyword>
<evidence type="ECO:0000256" key="2">
    <source>
        <dbReference type="ARBA" id="ARBA00012903"/>
    </source>
</evidence>
<evidence type="ECO:0000256" key="1">
    <source>
        <dbReference type="ARBA" id="ARBA00007471"/>
    </source>
</evidence>
<dbReference type="Proteomes" id="UP000018936">
    <property type="component" value="Unassembled WGS sequence"/>
</dbReference>
<dbReference type="SMART" id="SM00404">
    <property type="entry name" value="PTPc_motif"/>
    <property type="match status" value="1"/>
</dbReference>
<dbReference type="InterPro" id="IPR029021">
    <property type="entry name" value="Prot-tyrosine_phosphatase-like"/>
</dbReference>
<dbReference type="OrthoDB" id="271628at2759"/>
<dbReference type="GO" id="GO:0010506">
    <property type="term" value="P:regulation of autophagy"/>
    <property type="evidence" value="ECO:0007669"/>
    <property type="project" value="TreeGrafter"/>
</dbReference>
<dbReference type="PANTHER" id="PTHR10807">
    <property type="entry name" value="MYOTUBULARIN-RELATED"/>
    <property type="match status" value="1"/>
</dbReference>
<evidence type="ECO:0000256" key="9">
    <source>
        <dbReference type="PIRSR" id="PIRSR630564-2"/>
    </source>
</evidence>
<dbReference type="Gene3D" id="3.90.190.10">
    <property type="entry name" value="Protein tyrosine phosphatase superfamily"/>
    <property type="match status" value="1"/>
</dbReference>
<dbReference type="SMART" id="SM00064">
    <property type="entry name" value="FYVE"/>
    <property type="match status" value="1"/>
</dbReference>
<dbReference type="GO" id="GO:0052629">
    <property type="term" value="F:phosphatidylinositol-3,5-bisphosphate 3-phosphatase activity"/>
    <property type="evidence" value="ECO:0007669"/>
    <property type="project" value="UniProtKB-EC"/>
</dbReference>
<dbReference type="InterPro" id="IPR030564">
    <property type="entry name" value="Myotubularin"/>
</dbReference>
<keyword evidence="5" id="KW-0378">Hydrolase</keyword>
<sequence length="1253" mass="140232">MLMELCNEGGGGEEIGFFKGEIFHCEIPDNRESHLKSIKGVYYLSMIYSAAELESKGEGLALQLGSVMDEETHHSLECIQANQIFPRKQLIREDENLQVPFLELHGESTEYVGRADDAVIALSNYRLHIKFKESVVNVPLQLIESVECRDIFQLHLTCKDCKVIRCQFSTFEQCQEWLKRLNNAIRPPSKIEDVFSFAYHAWCMEVYASEKEQHGDLCRPGEHVTSRFKNEVERMGFDMNNAWRISNINEKYKLCSSYPQELIVPVWITDKELESVANFRSWKRIPVVVYRHQNNGAVISRCGQPEVSWWGWRNADDEHLVQSVAKACASDSKSSSGKLVNGNCSREFSNGGDFSDTEFESLAIQPQKLLILDARSYTAAVANRAKGGGCECPEYYPNCEVVFMGMANIHSIRKSFHWLSALESTKWLQHLSVLLKSALLVVHAVDRDQRPVLVHCSDGWDRTPQIVALSKLLLDPYYRTVEGFQVLVEMEWLDFGHKFADRCGHGENSDDLNERCPVFLQWLDCVHQLQRQFPCSFEFNEAFLVKLVQHTYSCLFGTFLCNNAKERGEKHTQERTCSVWSLLRGGNKAFKNLLYSSQSESTRSFDNLTTACDSSVPTTNRRSSDPSLNEKWQEHRRSLELSNLGNPGDDLFEGESLGKQGRTLIGAELSVAVAEGQMENILQEATKEEGSLEENMRCSQERAGKEGEGDLPLDKEHRTEHLTGSATVCEKSDPDAETLLDNPVSNQQVVSQGASELQGQEEGHPAVPCIVQKPTQGGELPLGFWDNPGNSEVSKEEEEGVNTSSSSAEAENAPSPAHPIPPLPVGLEAATPNMESSTETLTETGVRAERAQKVSSHWHHPADNSVSDLSQMVESQLEREDLMDAHKLAAALNRTPYSSNPSLCALPLTDYKEVVCNGDLASENKMAESPAGFAAPQKYSAPNGHCLNGEESRVKVPPGRQISTPPHLRNLHHKWVHTIPGRQQTGGSPDQPARNHLDDDGMPIYADVIQQRLRQIESGHQQEVESLKKQVQELKSRLESQYLNSSLRFNGEYGDEVTSVPDSESNPDHNCLSRCSTEIFSEASWEQVDKQDTEVTRWLPDHLAAHCYGCDSVFWLVSRKHHCRYCASQCSPPWCRQDSTLQFPLGLWTSGQHPSLLVQLPSQTSSCSARIVEMCFAPAAVTRRRRSPANSSSNPAGSAKPATAACTPVVPALTLNWTNPLLPPQTEAPAWKESWEETKLPLSLEETHRLPVD</sequence>
<accession>V8NMP9</accession>
<reference evidence="13 14" key="1">
    <citation type="journal article" date="2013" name="Proc. Natl. Acad. Sci. U.S.A.">
        <title>The king cobra genome reveals dynamic gene evolution and adaptation in the snake venom system.</title>
        <authorList>
            <person name="Vonk F.J."/>
            <person name="Casewell N.R."/>
            <person name="Henkel C.V."/>
            <person name="Heimberg A.M."/>
            <person name="Jansen H.J."/>
            <person name="McCleary R.J."/>
            <person name="Kerkkamp H.M."/>
            <person name="Vos R.A."/>
            <person name="Guerreiro I."/>
            <person name="Calvete J.J."/>
            <person name="Wuster W."/>
            <person name="Woods A.E."/>
            <person name="Logan J.M."/>
            <person name="Harrison R.A."/>
            <person name="Castoe T.A."/>
            <person name="de Koning A.P."/>
            <person name="Pollock D.D."/>
            <person name="Yandell M."/>
            <person name="Calderon D."/>
            <person name="Renjifo C."/>
            <person name="Currier R.B."/>
            <person name="Salgado D."/>
            <person name="Pla D."/>
            <person name="Sanz L."/>
            <person name="Hyder A.S."/>
            <person name="Ribeiro J.M."/>
            <person name="Arntzen J.W."/>
            <person name="van den Thillart G.E."/>
            <person name="Boetzer M."/>
            <person name="Pirovano W."/>
            <person name="Dirks R.P."/>
            <person name="Spaink H.P."/>
            <person name="Duboule D."/>
            <person name="McGlinn E."/>
            <person name="Kini R.M."/>
            <person name="Richardson M.K."/>
        </authorList>
    </citation>
    <scope>NUCLEOTIDE SEQUENCE</scope>
    <source>
        <tissue evidence="13">Blood</tissue>
    </source>
</reference>
<feature type="compositionally biased region" description="Polar residues" evidence="11">
    <location>
        <begin position="743"/>
        <end position="758"/>
    </location>
</feature>
<dbReference type="GO" id="GO:0004438">
    <property type="term" value="F:phosphatidylinositol-3-phosphate phosphatase activity"/>
    <property type="evidence" value="ECO:0007669"/>
    <property type="project" value="TreeGrafter"/>
</dbReference>
<evidence type="ECO:0000313" key="13">
    <source>
        <dbReference type="EMBL" id="ETE62938.1"/>
    </source>
</evidence>
<feature type="compositionally biased region" description="Polar residues" evidence="11">
    <location>
        <begin position="833"/>
        <end position="843"/>
    </location>
</feature>
<dbReference type="GO" id="GO:0005737">
    <property type="term" value="C:cytoplasm"/>
    <property type="evidence" value="ECO:0007669"/>
    <property type="project" value="TreeGrafter"/>
</dbReference>
<feature type="region of interest" description="Disordered" evidence="11">
    <location>
        <begin position="613"/>
        <end position="632"/>
    </location>
</feature>
<feature type="binding site" evidence="9">
    <location>
        <begin position="408"/>
        <end position="409"/>
    </location>
    <ligand>
        <name>substrate</name>
    </ligand>
</feature>
<keyword evidence="14" id="KW-1185">Reference proteome</keyword>
<feature type="active site" description="Phosphocysteine intermediate" evidence="8">
    <location>
        <position position="456"/>
    </location>
</feature>
<feature type="binding site" evidence="9">
    <location>
        <begin position="456"/>
        <end position="462"/>
    </location>
    <ligand>
        <name>substrate</name>
    </ligand>
</feature>
<dbReference type="GO" id="GO:0019903">
    <property type="term" value="F:protein phosphatase binding"/>
    <property type="evidence" value="ECO:0007669"/>
    <property type="project" value="TreeGrafter"/>
</dbReference>
<dbReference type="Gene3D" id="3.30.40.10">
    <property type="entry name" value="Zinc/RING finger domain, C3HC4 (zinc finger)"/>
    <property type="match status" value="1"/>
</dbReference>
<dbReference type="EMBL" id="AZIM01002984">
    <property type="protein sequence ID" value="ETE62938.1"/>
    <property type="molecule type" value="Genomic_DNA"/>
</dbReference>
<dbReference type="InterPro" id="IPR000306">
    <property type="entry name" value="Znf_FYVE"/>
</dbReference>
<evidence type="ECO:0000259" key="12">
    <source>
        <dbReference type="PROSITE" id="PS51339"/>
    </source>
</evidence>
<feature type="compositionally biased region" description="Polar residues" evidence="11">
    <location>
        <begin position="613"/>
        <end position="627"/>
    </location>
</feature>
<keyword evidence="6" id="KW-0862">Zinc</keyword>
<comment type="caution">
    <text evidence="13">The sequence shown here is derived from an EMBL/GenBank/DDBJ whole genome shotgun (WGS) entry which is preliminary data.</text>
</comment>
<dbReference type="GO" id="GO:0046856">
    <property type="term" value="P:phosphatidylinositol dephosphorylation"/>
    <property type="evidence" value="ECO:0007669"/>
    <property type="project" value="TreeGrafter"/>
</dbReference>
<organism evidence="13 14">
    <name type="scientific">Ophiophagus hannah</name>
    <name type="common">King cobra</name>
    <name type="synonym">Naja hannah</name>
    <dbReference type="NCBI Taxonomy" id="8665"/>
    <lineage>
        <taxon>Eukaryota</taxon>
        <taxon>Metazoa</taxon>
        <taxon>Chordata</taxon>
        <taxon>Craniata</taxon>
        <taxon>Vertebrata</taxon>
        <taxon>Euteleostomi</taxon>
        <taxon>Lepidosauria</taxon>
        <taxon>Squamata</taxon>
        <taxon>Bifurcata</taxon>
        <taxon>Unidentata</taxon>
        <taxon>Episquamata</taxon>
        <taxon>Toxicofera</taxon>
        <taxon>Serpentes</taxon>
        <taxon>Colubroidea</taxon>
        <taxon>Elapidae</taxon>
        <taxon>Elapinae</taxon>
        <taxon>Ophiophagus</taxon>
    </lineage>
</organism>
<dbReference type="SUPFAM" id="SSF57903">
    <property type="entry name" value="FYVE/PHD zinc finger"/>
    <property type="match status" value="1"/>
</dbReference>
<keyword evidence="7" id="KW-0443">Lipid metabolism</keyword>
<feature type="binding site" evidence="9">
    <location>
        <begin position="383"/>
        <end position="386"/>
    </location>
    <ligand>
        <name>substrate</name>
    </ligand>
</feature>